<dbReference type="HOGENOM" id="CLU_2591182_0_0_1"/>
<organism evidence="1 2">
    <name type="scientific">Scleroderma citrinum Foug A</name>
    <dbReference type="NCBI Taxonomy" id="1036808"/>
    <lineage>
        <taxon>Eukaryota</taxon>
        <taxon>Fungi</taxon>
        <taxon>Dikarya</taxon>
        <taxon>Basidiomycota</taxon>
        <taxon>Agaricomycotina</taxon>
        <taxon>Agaricomycetes</taxon>
        <taxon>Agaricomycetidae</taxon>
        <taxon>Boletales</taxon>
        <taxon>Sclerodermatineae</taxon>
        <taxon>Sclerodermataceae</taxon>
        <taxon>Scleroderma</taxon>
    </lineage>
</organism>
<dbReference type="InParanoid" id="A0A0C3DZ40"/>
<sequence>MIGFKVVLVVKHCDNWRQDGPDRASADNPRCGEYGRISSADTSGKVVPAKEAGGRKERCDNVGLRCLNCLIDPTSYWLRC</sequence>
<proteinExistence type="predicted"/>
<dbReference type="AlphaFoldDB" id="A0A0C3DZ40"/>
<protein>
    <submittedName>
        <fullName evidence="1">Uncharacterized protein</fullName>
    </submittedName>
</protein>
<reference evidence="1 2" key="1">
    <citation type="submission" date="2014-04" db="EMBL/GenBank/DDBJ databases">
        <authorList>
            <consortium name="DOE Joint Genome Institute"/>
            <person name="Kuo A."/>
            <person name="Kohler A."/>
            <person name="Nagy L.G."/>
            <person name="Floudas D."/>
            <person name="Copeland A."/>
            <person name="Barry K.W."/>
            <person name="Cichocki N."/>
            <person name="Veneault-Fourrey C."/>
            <person name="LaButti K."/>
            <person name="Lindquist E.A."/>
            <person name="Lipzen A."/>
            <person name="Lundell T."/>
            <person name="Morin E."/>
            <person name="Murat C."/>
            <person name="Sun H."/>
            <person name="Tunlid A."/>
            <person name="Henrissat B."/>
            <person name="Grigoriev I.V."/>
            <person name="Hibbett D.S."/>
            <person name="Martin F."/>
            <person name="Nordberg H.P."/>
            <person name="Cantor M.N."/>
            <person name="Hua S.X."/>
        </authorList>
    </citation>
    <scope>NUCLEOTIDE SEQUENCE [LARGE SCALE GENOMIC DNA]</scope>
    <source>
        <strain evidence="1 2">Foug A</strain>
    </source>
</reference>
<dbReference type="Proteomes" id="UP000053989">
    <property type="component" value="Unassembled WGS sequence"/>
</dbReference>
<evidence type="ECO:0000313" key="2">
    <source>
        <dbReference type="Proteomes" id="UP000053989"/>
    </source>
</evidence>
<reference evidence="2" key="2">
    <citation type="submission" date="2015-01" db="EMBL/GenBank/DDBJ databases">
        <title>Evolutionary Origins and Diversification of the Mycorrhizal Mutualists.</title>
        <authorList>
            <consortium name="DOE Joint Genome Institute"/>
            <consortium name="Mycorrhizal Genomics Consortium"/>
            <person name="Kohler A."/>
            <person name="Kuo A."/>
            <person name="Nagy L.G."/>
            <person name="Floudas D."/>
            <person name="Copeland A."/>
            <person name="Barry K.W."/>
            <person name="Cichocki N."/>
            <person name="Veneault-Fourrey C."/>
            <person name="LaButti K."/>
            <person name="Lindquist E.A."/>
            <person name="Lipzen A."/>
            <person name="Lundell T."/>
            <person name="Morin E."/>
            <person name="Murat C."/>
            <person name="Riley R."/>
            <person name="Ohm R."/>
            <person name="Sun H."/>
            <person name="Tunlid A."/>
            <person name="Henrissat B."/>
            <person name="Grigoriev I.V."/>
            <person name="Hibbett D.S."/>
            <person name="Martin F."/>
        </authorList>
    </citation>
    <scope>NUCLEOTIDE SEQUENCE [LARGE SCALE GENOMIC DNA]</scope>
    <source>
        <strain evidence="2">Foug A</strain>
    </source>
</reference>
<accession>A0A0C3DZ40</accession>
<evidence type="ECO:0000313" key="1">
    <source>
        <dbReference type="EMBL" id="KIM65825.1"/>
    </source>
</evidence>
<dbReference type="EMBL" id="KN822020">
    <property type="protein sequence ID" value="KIM65825.1"/>
    <property type="molecule type" value="Genomic_DNA"/>
</dbReference>
<keyword evidence="2" id="KW-1185">Reference proteome</keyword>
<name>A0A0C3DZ40_9AGAM</name>
<gene>
    <name evidence="1" type="ORF">SCLCIDRAFT_1211822</name>
</gene>